<keyword evidence="4 5" id="KW-0472">Membrane</keyword>
<keyword evidence="3 5" id="KW-1133">Transmembrane helix</keyword>
<dbReference type="EMBL" id="BAAAQN010000010">
    <property type="protein sequence ID" value="GAA2024420.1"/>
    <property type="molecule type" value="Genomic_DNA"/>
</dbReference>
<accession>A0ABN2TZR1</accession>
<keyword evidence="2 5" id="KW-0812">Transmembrane</keyword>
<feature type="transmembrane region" description="Helical" evidence="5">
    <location>
        <begin position="100"/>
        <end position="118"/>
    </location>
</feature>
<comment type="caution">
    <text evidence="7">The sequence shown here is derived from an EMBL/GenBank/DDBJ whole genome shotgun (WGS) entry which is preliminary data.</text>
</comment>
<organism evidence="7 8">
    <name type="scientific">Catenulispora yoronensis</name>
    <dbReference type="NCBI Taxonomy" id="450799"/>
    <lineage>
        <taxon>Bacteria</taxon>
        <taxon>Bacillati</taxon>
        <taxon>Actinomycetota</taxon>
        <taxon>Actinomycetes</taxon>
        <taxon>Catenulisporales</taxon>
        <taxon>Catenulisporaceae</taxon>
        <taxon>Catenulispora</taxon>
    </lineage>
</organism>
<reference evidence="7 8" key="1">
    <citation type="journal article" date="2019" name="Int. J. Syst. Evol. Microbiol.">
        <title>The Global Catalogue of Microorganisms (GCM) 10K type strain sequencing project: providing services to taxonomists for standard genome sequencing and annotation.</title>
        <authorList>
            <consortium name="The Broad Institute Genomics Platform"/>
            <consortium name="The Broad Institute Genome Sequencing Center for Infectious Disease"/>
            <person name="Wu L."/>
            <person name="Ma J."/>
        </authorList>
    </citation>
    <scope>NUCLEOTIDE SEQUENCE [LARGE SCALE GENOMIC DNA]</scope>
    <source>
        <strain evidence="7 8">JCM 16014</strain>
    </source>
</reference>
<evidence type="ECO:0000256" key="2">
    <source>
        <dbReference type="ARBA" id="ARBA00022692"/>
    </source>
</evidence>
<gene>
    <name evidence="7" type="ORF">GCM10009839_22780</name>
</gene>
<evidence type="ECO:0000256" key="5">
    <source>
        <dbReference type="SAM" id="Phobius"/>
    </source>
</evidence>
<evidence type="ECO:0000313" key="7">
    <source>
        <dbReference type="EMBL" id="GAA2024420.1"/>
    </source>
</evidence>
<sequence>MRIVRHEARAAADRALHAALHRIVLAWWPILQQAVAAALAWWVARHVFEHDDPLFAPMAAIVALNTPRGERGTNAIRVVAGVVTGVLVGQAASTLLGRNYVGVAAAIFFALLITAAAGNARTTMAQAAVSAVIAVAMGGDAGLTRALDAVFGGAVALLFSQLLFPADPLRLLRRSESELLADLARALDLTSHSLRHDDRSSAFTLWQRLRPLYAAAAELSKACDMMVASAQRSPRRRNQRAPLQSELLSVAHLSLLGNSCLTLSRESQSVPPEHRREFAPAINEAAALLQMLASDPADPALRQLTVFSALDVVGQVPEEGPGRLKAAWESLRWVVHDLAIFAGAKPETAREALG</sequence>
<dbReference type="InterPro" id="IPR049453">
    <property type="entry name" value="Memb_transporter_dom"/>
</dbReference>
<feature type="domain" description="Integral membrane bound transporter" evidence="6">
    <location>
        <begin position="40"/>
        <end position="159"/>
    </location>
</feature>
<proteinExistence type="predicted"/>
<evidence type="ECO:0000256" key="4">
    <source>
        <dbReference type="ARBA" id="ARBA00023136"/>
    </source>
</evidence>
<comment type="subcellular location">
    <subcellularLocation>
        <location evidence="1">Membrane</location>
        <topology evidence="1">Multi-pass membrane protein</topology>
    </subcellularLocation>
</comment>
<name>A0ABN2TZR1_9ACTN</name>
<evidence type="ECO:0000256" key="1">
    <source>
        <dbReference type="ARBA" id="ARBA00004141"/>
    </source>
</evidence>
<dbReference type="Pfam" id="PF13515">
    <property type="entry name" value="FUSC_2"/>
    <property type="match status" value="1"/>
</dbReference>
<evidence type="ECO:0000259" key="6">
    <source>
        <dbReference type="Pfam" id="PF13515"/>
    </source>
</evidence>
<evidence type="ECO:0000256" key="3">
    <source>
        <dbReference type="ARBA" id="ARBA00022989"/>
    </source>
</evidence>
<dbReference type="Proteomes" id="UP001500751">
    <property type="component" value="Unassembled WGS sequence"/>
</dbReference>
<evidence type="ECO:0000313" key="8">
    <source>
        <dbReference type="Proteomes" id="UP001500751"/>
    </source>
</evidence>
<protein>
    <recommendedName>
        <fullName evidence="6">Integral membrane bound transporter domain-containing protein</fullName>
    </recommendedName>
</protein>
<keyword evidence="8" id="KW-1185">Reference proteome</keyword>
<feature type="transmembrane region" description="Helical" evidence="5">
    <location>
        <begin position="149"/>
        <end position="166"/>
    </location>
</feature>